<dbReference type="AlphaFoldDB" id="A0A811L596"/>
<gene>
    <name evidence="2" type="ORF">BOKJ2_LOCUS10201</name>
</gene>
<evidence type="ECO:0000313" key="2">
    <source>
        <dbReference type="EMBL" id="CAD5223431.1"/>
    </source>
</evidence>
<dbReference type="EMBL" id="CAJFCW020000005">
    <property type="protein sequence ID" value="CAG9117845.1"/>
    <property type="molecule type" value="Genomic_DNA"/>
</dbReference>
<proteinExistence type="predicted"/>
<keyword evidence="1" id="KW-1133">Transmembrane helix</keyword>
<feature type="transmembrane region" description="Helical" evidence="1">
    <location>
        <begin position="179"/>
        <end position="196"/>
    </location>
</feature>
<comment type="caution">
    <text evidence="2">The sequence shown here is derived from an EMBL/GenBank/DDBJ whole genome shotgun (WGS) entry which is preliminary data.</text>
</comment>
<accession>A0A811L596</accession>
<protein>
    <recommendedName>
        <fullName evidence="4">Activin_recp domain-containing protein</fullName>
    </recommendedName>
</protein>
<reference evidence="2" key="1">
    <citation type="submission" date="2020-09" db="EMBL/GenBank/DDBJ databases">
        <authorList>
            <person name="Kikuchi T."/>
        </authorList>
    </citation>
    <scope>NUCLEOTIDE SEQUENCE</scope>
    <source>
        <strain evidence="2">SH1</strain>
    </source>
</reference>
<keyword evidence="1" id="KW-0472">Membrane</keyword>
<dbReference type="EMBL" id="CAJFDH010000005">
    <property type="protein sequence ID" value="CAD5223431.1"/>
    <property type="molecule type" value="Genomic_DNA"/>
</dbReference>
<dbReference type="Proteomes" id="UP000614601">
    <property type="component" value="Unassembled WGS sequence"/>
</dbReference>
<dbReference type="Proteomes" id="UP000783686">
    <property type="component" value="Unassembled WGS sequence"/>
</dbReference>
<feature type="transmembrane region" description="Helical" evidence="1">
    <location>
        <begin position="78"/>
        <end position="95"/>
    </location>
</feature>
<keyword evidence="1" id="KW-0812">Transmembrane</keyword>
<organism evidence="2 3">
    <name type="scientific">Bursaphelenchus okinawaensis</name>
    <dbReference type="NCBI Taxonomy" id="465554"/>
    <lineage>
        <taxon>Eukaryota</taxon>
        <taxon>Metazoa</taxon>
        <taxon>Ecdysozoa</taxon>
        <taxon>Nematoda</taxon>
        <taxon>Chromadorea</taxon>
        <taxon>Rhabditida</taxon>
        <taxon>Tylenchina</taxon>
        <taxon>Tylenchomorpha</taxon>
        <taxon>Aphelenchoidea</taxon>
        <taxon>Aphelenchoididae</taxon>
        <taxon>Bursaphelenchus</taxon>
    </lineage>
</organism>
<sequence length="197" mass="22630">MLLFGPIAYKNALIWSNVCGKAGAKQKYFHEHFDRIKAIYQLYGYPKSTLRTFRPNIKAPLWTFGWNKDKMKCRIVKVWYFLVYFLLLSPLIDGLKCYQGTERLDNIEIGSASFECPVSAITCTKFVNYDSYTVSRGCHIDECFGTRRGMEFCRNYTQFGRNEQVCCCYGNNCNSGTNLRVSIFISTALLFLVGIVA</sequence>
<evidence type="ECO:0000256" key="1">
    <source>
        <dbReference type="SAM" id="Phobius"/>
    </source>
</evidence>
<keyword evidence="3" id="KW-1185">Reference proteome</keyword>
<evidence type="ECO:0000313" key="3">
    <source>
        <dbReference type="Proteomes" id="UP000614601"/>
    </source>
</evidence>
<name>A0A811L596_9BILA</name>
<evidence type="ECO:0008006" key="4">
    <source>
        <dbReference type="Google" id="ProtNLM"/>
    </source>
</evidence>